<dbReference type="EMBL" id="ML978066">
    <property type="protein sequence ID" value="KAF2021812.1"/>
    <property type="molecule type" value="Genomic_DNA"/>
</dbReference>
<keyword evidence="3" id="KW-1185">Reference proteome</keyword>
<organism evidence="2 3">
    <name type="scientific">Aaosphaeria arxii CBS 175.79</name>
    <dbReference type="NCBI Taxonomy" id="1450172"/>
    <lineage>
        <taxon>Eukaryota</taxon>
        <taxon>Fungi</taxon>
        <taxon>Dikarya</taxon>
        <taxon>Ascomycota</taxon>
        <taxon>Pezizomycotina</taxon>
        <taxon>Dothideomycetes</taxon>
        <taxon>Pleosporomycetidae</taxon>
        <taxon>Pleosporales</taxon>
        <taxon>Pleosporales incertae sedis</taxon>
        <taxon>Aaosphaeria</taxon>
    </lineage>
</organism>
<dbReference type="AlphaFoldDB" id="A0A6A5Y899"/>
<name>A0A6A5Y899_9PLEO</name>
<evidence type="ECO:0000313" key="3">
    <source>
        <dbReference type="Proteomes" id="UP000799778"/>
    </source>
</evidence>
<sequence length="274" mass="30551">MAPQGSHAQTSSMPQTSREPQTSSADLPAVDKERVTYLAAVITKGTCFRTHSDICPSEQGQAQIAILFDRARRVKAGRTEDKWLYRLLSRVRQEEVEWLLGDRNPEAALLKPILGPLNLEATTDILKCLESLGVTAEKFETQHRTLLENLRCYLKTLSHEGLQRLAGETSIIRGFASKLNPNTRHAFENDDVHDSRITGATSEVNETPFMSNERDQDMIVATNSFHGASVIKEGEISIHVKYAAPVPRKKYYRSPSLLEVVGWGMTKTGTDDEA</sequence>
<protein>
    <submittedName>
        <fullName evidence="2">Uncharacterized protein</fullName>
    </submittedName>
</protein>
<proteinExistence type="predicted"/>
<gene>
    <name evidence="2" type="ORF">BU24DRAFT_457741</name>
</gene>
<evidence type="ECO:0000313" key="2">
    <source>
        <dbReference type="EMBL" id="KAF2021812.1"/>
    </source>
</evidence>
<feature type="compositionally biased region" description="Polar residues" evidence="1">
    <location>
        <begin position="1"/>
        <end position="25"/>
    </location>
</feature>
<dbReference type="GeneID" id="54288963"/>
<dbReference type="Proteomes" id="UP000799778">
    <property type="component" value="Unassembled WGS sequence"/>
</dbReference>
<reference evidence="2" key="1">
    <citation type="journal article" date="2020" name="Stud. Mycol.">
        <title>101 Dothideomycetes genomes: a test case for predicting lifestyles and emergence of pathogens.</title>
        <authorList>
            <person name="Haridas S."/>
            <person name="Albert R."/>
            <person name="Binder M."/>
            <person name="Bloem J."/>
            <person name="Labutti K."/>
            <person name="Salamov A."/>
            <person name="Andreopoulos B."/>
            <person name="Baker S."/>
            <person name="Barry K."/>
            <person name="Bills G."/>
            <person name="Bluhm B."/>
            <person name="Cannon C."/>
            <person name="Castanera R."/>
            <person name="Culley D."/>
            <person name="Daum C."/>
            <person name="Ezra D."/>
            <person name="Gonzalez J."/>
            <person name="Henrissat B."/>
            <person name="Kuo A."/>
            <person name="Liang C."/>
            <person name="Lipzen A."/>
            <person name="Lutzoni F."/>
            <person name="Magnuson J."/>
            <person name="Mondo S."/>
            <person name="Nolan M."/>
            <person name="Ohm R."/>
            <person name="Pangilinan J."/>
            <person name="Park H.-J."/>
            <person name="Ramirez L."/>
            <person name="Alfaro M."/>
            <person name="Sun H."/>
            <person name="Tritt A."/>
            <person name="Yoshinaga Y."/>
            <person name="Zwiers L.-H."/>
            <person name="Turgeon B."/>
            <person name="Goodwin S."/>
            <person name="Spatafora J."/>
            <person name="Crous P."/>
            <person name="Grigoriev I."/>
        </authorList>
    </citation>
    <scope>NUCLEOTIDE SEQUENCE</scope>
    <source>
        <strain evidence="2">CBS 175.79</strain>
    </source>
</reference>
<feature type="region of interest" description="Disordered" evidence="1">
    <location>
        <begin position="1"/>
        <end position="28"/>
    </location>
</feature>
<accession>A0A6A5Y899</accession>
<evidence type="ECO:0000256" key="1">
    <source>
        <dbReference type="SAM" id="MobiDB-lite"/>
    </source>
</evidence>
<dbReference type="RefSeq" id="XP_033390151.1">
    <property type="nucleotide sequence ID" value="XM_033531566.1"/>
</dbReference>